<feature type="chain" id="PRO_5034791081" evidence="1">
    <location>
        <begin position="18"/>
        <end position="115"/>
    </location>
</feature>
<accession>A0A8H5J129</accession>
<gene>
    <name evidence="2" type="ORF">FMEXI_5433</name>
</gene>
<keyword evidence="1" id="KW-0732">Signal</keyword>
<organism evidence="2 3">
    <name type="scientific">Fusarium mexicanum</name>
    <dbReference type="NCBI Taxonomy" id="751941"/>
    <lineage>
        <taxon>Eukaryota</taxon>
        <taxon>Fungi</taxon>
        <taxon>Dikarya</taxon>
        <taxon>Ascomycota</taxon>
        <taxon>Pezizomycotina</taxon>
        <taxon>Sordariomycetes</taxon>
        <taxon>Hypocreomycetidae</taxon>
        <taxon>Hypocreales</taxon>
        <taxon>Nectriaceae</taxon>
        <taxon>Fusarium</taxon>
        <taxon>Fusarium fujikuroi species complex</taxon>
    </lineage>
</organism>
<dbReference type="Proteomes" id="UP000522262">
    <property type="component" value="Unassembled WGS sequence"/>
</dbReference>
<comment type="caution">
    <text evidence="2">The sequence shown here is derived from an EMBL/GenBank/DDBJ whole genome shotgun (WGS) entry which is preliminary data.</text>
</comment>
<evidence type="ECO:0000256" key="1">
    <source>
        <dbReference type="SAM" id="SignalP"/>
    </source>
</evidence>
<proteinExistence type="predicted"/>
<dbReference type="AlphaFoldDB" id="A0A8H5J129"/>
<name>A0A8H5J129_9HYPO</name>
<evidence type="ECO:0000313" key="2">
    <source>
        <dbReference type="EMBL" id="KAF5546928.1"/>
    </source>
</evidence>
<keyword evidence="3" id="KW-1185">Reference proteome</keyword>
<feature type="signal peptide" evidence="1">
    <location>
        <begin position="1"/>
        <end position="17"/>
    </location>
</feature>
<protein>
    <submittedName>
        <fullName evidence="2">Uncharacterized protein</fullName>
    </submittedName>
</protein>
<dbReference type="EMBL" id="JAAOAM010000111">
    <property type="protein sequence ID" value="KAF5546928.1"/>
    <property type="molecule type" value="Genomic_DNA"/>
</dbReference>
<reference evidence="2 3" key="1">
    <citation type="submission" date="2020-05" db="EMBL/GenBank/DDBJ databases">
        <title>Identification and distribution of gene clusters putatively required for synthesis of sphingolipid metabolism inhibitors in phylogenetically diverse species of the filamentous fungus Fusarium.</title>
        <authorList>
            <person name="Kim H.-S."/>
            <person name="Busman M."/>
            <person name="Brown D.W."/>
            <person name="Divon H."/>
            <person name="Uhlig S."/>
            <person name="Proctor R.H."/>
        </authorList>
    </citation>
    <scope>NUCLEOTIDE SEQUENCE [LARGE SCALE GENOMIC DNA]</scope>
    <source>
        <strain evidence="2 3">NRRL 53147</strain>
    </source>
</reference>
<evidence type="ECO:0000313" key="3">
    <source>
        <dbReference type="Proteomes" id="UP000522262"/>
    </source>
</evidence>
<sequence>MKYSAVALLALAQGIVAIPSLLGQIKQSQSKVLVPDQDISPLRSIRLQYYFANKEHSLSIKLSQVPMHSEKPHTKQSDLCWLLCASEEIRCPDGWYGNATLSGLKAMLLGTIASQ</sequence>